<feature type="domain" description="CID" evidence="4">
    <location>
        <begin position="1"/>
        <end position="127"/>
    </location>
</feature>
<dbReference type="SUPFAM" id="SSF54928">
    <property type="entry name" value="RNA-binding domain, RBD"/>
    <property type="match status" value="1"/>
</dbReference>
<dbReference type="Gene3D" id="3.30.70.330">
    <property type="match status" value="1"/>
</dbReference>
<reference evidence="6" key="3">
    <citation type="submission" date="2015-06" db="UniProtKB">
        <authorList>
            <consortium name="EnsemblMetazoa"/>
        </authorList>
    </citation>
    <scope>IDENTIFICATION</scope>
</reference>
<dbReference type="SUPFAM" id="SSF48464">
    <property type="entry name" value="ENTH/VHS domain"/>
    <property type="match status" value="1"/>
</dbReference>
<dbReference type="OrthoDB" id="79367at2759"/>
<dbReference type="Pfam" id="PF04818">
    <property type="entry name" value="CID"/>
    <property type="match status" value="1"/>
</dbReference>
<evidence type="ECO:0000256" key="1">
    <source>
        <dbReference type="ARBA" id="ARBA00022884"/>
    </source>
</evidence>
<dbReference type="PANTHER" id="PTHR23140:SF4">
    <property type="entry name" value="PROTEIN CBR-NRD-1"/>
    <property type="match status" value="1"/>
</dbReference>
<dbReference type="RefSeq" id="XP_009016863.1">
    <property type="nucleotide sequence ID" value="XM_009018615.1"/>
</dbReference>
<name>T1G3C3_HELRO</name>
<feature type="domain" description="RRM" evidence="3">
    <location>
        <begin position="132"/>
        <end position="204"/>
    </location>
</feature>
<dbReference type="InterPro" id="IPR035979">
    <property type="entry name" value="RBD_domain_sf"/>
</dbReference>
<evidence type="ECO:0008006" key="8">
    <source>
        <dbReference type="Google" id="ProtNLM"/>
    </source>
</evidence>
<organism evidence="6 7">
    <name type="scientific">Helobdella robusta</name>
    <name type="common">Californian leech</name>
    <dbReference type="NCBI Taxonomy" id="6412"/>
    <lineage>
        <taxon>Eukaryota</taxon>
        <taxon>Metazoa</taxon>
        <taxon>Spiralia</taxon>
        <taxon>Lophotrochozoa</taxon>
        <taxon>Annelida</taxon>
        <taxon>Clitellata</taxon>
        <taxon>Hirudinea</taxon>
        <taxon>Rhynchobdellida</taxon>
        <taxon>Glossiphoniidae</taxon>
        <taxon>Helobdella</taxon>
    </lineage>
</organism>
<dbReference type="CTD" id="20215571"/>
<dbReference type="InterPro" id="IPR006569">
    <property type="entry name" value="CID_dom"/>
</dbReference>
<dbReference type="InParanoid" id="T1G3C3"/>
<dbReference type="PROSITE" id="PS51391">
    <property type="entry name" value="CID"/>
    <property type="match status" value="1"/>
</dbReference>
<evidence type="ECO:0000259" key="4">
    <source>
        <dbReference type="PROSITE" id="PS51391"/>
    </source>
</evidence>
<dbReference type="InterPro" id="IPR000504">
    <property type="entry name" value="RRM_dom"/>
</dbReference>
<dbReference type="CDD" id="cd16983">
    <property type="entry name" value="CID_SCAF8_like"/>
    <property type="match status" value="1"/>
</dbReference>
<dbReference type="GeneID" id="20215571"/>
<protein>
    <recommendedName>
        <fullName evidence="8">CID domain-containing protein</fullName>
    </recommendedName>
</protein>
<gene>
    <name evidence="6" type="primary">20215571</name>
    <name evidence="5" type="ORF">HELRODRAFT_78476</name>
</gene>
<dbReference type="STRING" id="6412.T1G3C3"/>
<reference evidence="5 7" key="2">
    <citation type="journal article" date="2013" name="Nature">
        <title>Insights into bilaterian evolution from three spiralian genomes.</title>
        <authorList>
            <person name="Simakov O."/>
            <person name="Marletaz F."/>
            <person name="Cho S.J."/>
            <person name="Edsinger-Gonzales E."/>
            <person name="Havlak P."/>
            <person name="Hellsten U."/>
            <person name="Kuo D.H."/>
            <person name="Larsson T."/>
            <person name="Lv J."/>
            <person name="Arendt D."/>
            <person name="Savage R."/>
            <person name="Osoegawa K."/>
            <person name="de Jong P."/>
            <person name="Grimwood J."/>
            <person name="Chapman J.A."/>
            <person name="Shapiro H."/>
            <person name="Aerts A."/>
            <person name="Otillar R.P."/>
            <person name="Terry A.Y."/>
            <person name="Boore J.L."/>
            <person name="Grigoriev I.V."/>
            <person name="Lindberg D.R."/>
            <person name="Seaver E.C."/>
            <person name="Weisblat D.A."/>
            <person name="Putnam N.H."/>
            <person name="Rokhsar D.S."/>
        </authorList>
    </citation>
    <scope>NUCLEOTIDE SEQUENCE</scope>
</reference>
<evidence type="ECO:0000313" key="7">
    <source>
        <dbReference type="Proteomes" id="UP000015101"/>
    </source>
</evidence>
<accession>T1G3C3</accession>
<keyword evidence="7" id="KW-1185">Reference proteome</keyword>
<evidence type="ECO:0000256" key="2">
    <source>
        <dbReference type="PROSITE-ProRule" id="PRU00176"/>
    </source>
</evidence>
<dbReference type="EMBL" id="AMQM01003983">
    <property type="status" value="NOT_ANNOTATED_CDS"/>
    <property type="molecule type" value="Genomic_DNA"/>
</dbReference>
<dbReference type="AlphaFoldDB" id="T1G3C3"/>
<evidence type="ECO:0000313" key="5">
    <source>
        <dbReference type="EMBL" id="ESO04930.1"/>
    </source>
</evidence>
<dbReference type="Proteomes" id="UP000015101">
    <property type="component" value="Unassembled WGS sequence"/>
</dbReference>
<dbReference type="GO" id="GO:0003723">
    <property type="term" value="F:RNA binding"/>
    <property type="evidence" value="ECO:0007669"/>
    <property type="project" value="UniProtKB-UniRule"/>
</dbReference>
<dbReference type="SMART" id="SM00360">
    <property type="entry name" value="RRM"/>
    <property type="match status" value="1"/>
</dbReference>
<proteinExistence type="predicted"/>
<dbReference type="PANTHER" id="PTHR23140">
    <property type="entry name" value="RNA PROCESSING PROTEIN LD23810P"/>
    <property type="match status" value="1"/>
</dbReference>
<dbReference type="PROSITE" id="PS50102">
    <property type="entry name" value="RRM"/>
    <property type="match status" value="1"/>
</dbReference>
<dbReference type="Pfam" id="PF00076">
    <property type="entry name" value="RRM_1"/>
    <property type="match status" value="1"/>
</dbReference>
<dbReference type="InterPro" id="IPR051485">
    <property type="entry name" value="SR-CTD_assoc_factor"/>
</dbReference>
<dbReference type="EnsemblMetazoa" id="HelroT78476">
    <property type="protein sequence ID" value="HelroP78476"/>
    <property type="gene ID" value="HelroG78476"/>
</dbReference>
<dbReference type="SMART" id="SM00582">
    <property type="entry name" value="RPR"/>
    <property type="match status" value="1"/>
</dbReference>
<dbReference type="InterPro" id="IPR012677">
    <property type="entry name" value="Nucleotide-bd_a/b_plait_sf"/>
</dbReference>
<dbReference type="EMBL" id="KB096411">
    <property type="protein sequence ID" value="ESO04930.1"/>
    <property type="molecule type" value="Genomic_DNA"/>
</dbReference>
<dbReference type="KEGG" id="hro:HELRODRAFT_78476"/>
<dbReference type="InterPro" id="IPR008942">
    <property type="entry name" value="ENTH_VHS"/>
</dbReference>
<sequence length="257" mass="29433">SLYESKPPVSRAKMAKITKLALKSVKYYKHIVQIVEKFVFKSPAEYKIPGLYVMDSIVRQSHHQYGQEKDVFAERFLRNLSRTFEHFLHCQEQEKAKIVKVLQLWQKNSTFPADTVQKLLETIEKDSSVRSTTIWLGHLNKHTTEEELRNELHKFGSIVSMNLIPPRGCSYIQFSQRGEAERALKHLRDFRLRGSKCKAAWAMGAGLKEVEKFKTHWSTEKGVSNIPWSQIDGSLNLDELAAGGVLVEESLSQSIAS</sequence>
<dbReference type="Gene3D" id="1.25.40.90">
    <property type="match status" value="1"/>
</dbReference>
<reference evidence="7" key="1">
    <citation type="submission" date="2012-12" db="EMBL/GenBank/DDBJ databases">
        <authorList>
            <person name="Hellsten U."/>
            <person name="Grimwood J."/>
            <person name="Chapman J.A."/>
            <person name="Shapiro H."/>
            <person name="Aerts A."/>
            <person name="Otillar R.P."/>
            <person name="Terry A.Y."/>
            <person name="Boore J.L."/>
            <person name="Simakov O."/>
            <person name="Marletaz F."/>
            <person name="Cho S.-J."/>
            <person name="Edsinger-Gonzales E."/>
            <person name="Havlak P."/>
            <person name="Kuo D.-H."/>
            <person name="Larsson T."/>
            <person name="Lv J."/>
            <person name="Arendt D."/>
            <person name="Savage R."/>
            <person name="Osoegawa K."/>
            <person name="de Jong P."/>
            <person name="Lindberg D.R."/>
            <person name="Seaver E.C."/>
            <person name="Weisblat D.A."/>
            <person name="Putnam N.H."/>
            <person name="Grigoriev I.V."/>
            <person name="Rokhsar D.S."/>
        </authorList>
    </citation>
    <scope>NUCLEOTIDE SEQUENCE</scope>
</reference>
<dbReference type="HOGENOM" id="CLU_1084050_0_0_1"/>
<dbReference type="eggNOG" id="KOG0132">
    <property type="taxonomic scope" value="Eukaryota"/>
</dbReference>
<keyword evidence="1 2" id="KW-0694">RNA-binding</keyword>
<evidence type="ECO:0000313" key="6">
    <source>
        <dbReference type="EnsemblMetazoa" id="HelroP78476"/>
    </source>
</evidence>
<evidence type="ECO:0000259" key="3">
    <source>
        <dbReference type="PROSITE" id="PS50102"/>
    </source>
</evidence>